<keyword evidence="2" id="KW-1133">Transmembrane helix</keyword>
<dbReference type="AlphaFoldDB" id="A0A0W0R693"/>
<sequence>MSRGAWNLTKQSKRFYVQTYRRAGTSLVVSLLINLLLGLGIYYTYFHLPEPDFYSTDGITPPVQLTPMDEPNRSSVPLLASDQESDYGNKVIPE</sequence>
<evidence type="ECO:0000313" key="3">
    <source>
        <dbReference type="EMBL" id="KTC66537.1"/>
    </source>
</evidence>
<evidence type="ECO:0000256" key="1">
    <source>
        <dbReference type="SAM" id="MobiDB-lite"/>
    </source>
</evidence>
<organism evidence="3 4">
    <name type="scientific">Legionella adelaidensis</name>
    <dbReference type="NCBI Taxonomy" id="45056"/>
    <lineage>
        <taxon>Bacteria</taxon>
        <taxon>Pseudomonadati</taxon>
        <taxon>Pseudomonadota</taxon>
        <taxon>Gammaproteobacteria</taxon>
        <taxon>Legionellales</taxon>
        <taxon>Legionellaceae</taxon>
        <taxon>Legionella</taxon>
    </lineage>
</organism>
<evidence type="ECO:0000256" key="2">
    <source>
        <dbReference type="SAM" id="Phobius"/>
    </source>
</evidence>
<dbReference type="STRING" id="45056.Lade_1195"/>
<feature type="transmembrane region" description="Helical" evidence="2">
    <location>
        <begin position="23"/>
        <end position="45"/>
    </location>
</feature>
<dbReference type="EMBL" id="LNKA01000001">
    <property type="protein sequence ID" value="KTC66537.1"/>
    <property type="molecule type" value="Genomic_DNA"/>
</dbReference>
<dbReference type="NCBIfam" id="NF038227">
    <property type="entry name" value="IcmM_DotJ_IVB"/>
    <property type="match status" value="1"/>
</dbReference>
<comment type="caution">
    <text evidence="3">The sequence shown here is derived from an EMBL/GenBank/DDBJ whole genome shotgun (WGS) entry which is preliminary data.</text>
</comment>
<gene>
    <name evidence="3" type="primary">icmM</name>
    <name evidence="3" type="ORF">Lade_1195</name>
</gene>
<keyword evidence="2" id="KW-0812">Transmembrane</keyword>
<dbReference type="PATRIC" id="fig|45056.6.peg.1237"/>
<proteinExistence type="predicted"/>
<dbReference type="OrthoDB" id="5653490at2"/>
<evidence type="ECO:0000313" key="4">
    <source>
        <dbReference type="Proteomes" id="UP000054859"/>
    </source>
</evidence>
<name>A0A0W0R693_9GAMM</name>
<protein>
    <submittedName>
        <fullName evidence="3">Dot/Icm secretion system protein ImcM</fullName>
    </submittedName>
</protein>
<keyword evidence="2" id="KW-0472">Membrane</keyword>
<dbReference type="RefSeq" id="WP_058462204.1">
    <property type="nucleotide sequence ID" value="NZ_CAAAHS010000007.1"/>
</dbReference>
<dbReference type="Proteomes" id="UP000054859">
    <property type="component" value="Unassembled WGS sequence"/>
</dbReference>
<keyword evidence="4" id="KW-1185">Reference proteome</keyword>
<accession>A0A0W0R693</accession>
<reference evidence="3 4" key="1">
    <citation type="submission" date="2015-11" db="EMBL/GenBank/DDBJ databases">
        <title>Identification of large and diverse effector repertoires of 38 Legionella species.</title>
        <authorList>
            <person name="Burstein D."/>
            <person name="Amaro F."/>
            <person name="Zusman T."/>
            <person name="Lifshitz Z."/>
            <person name="Cohen O."/>
            <person name="Gilbert J.A."/>
            <person name="Pupko T."/>
            <person name="Shuman H.A."/>
            <person name="Segal G."/>
        </authorList>
    </citation>
    <scope>NUCLEOTIDE SEQUENCE [LARGE SCALE GENOMIC DNA]</scope>
    <source>
        <strain evidence="3 4">1762-AUS-E</strain>
    </source>
</reference>
<feature type="region of interest" description="Disordered" evidence="1">
    <location>
        <begin position="66"/>
        <end position="94"/>
    </location>
</feature>